<dbReference type="PANTHER" id="PTHR10655:SF17">
    <property type="entry name" value="LYSOPHOSPHOLIPASE-LIKE PROTEIN 1"/>
    <property type="match status" value="1"/>
</dbReference>
<dbReference type="EMBL" id="CP017755">
    <property type="protein sequence ID" value="AOZ09665.1"/>
    <property type="molecule type" value="Genomic_DNA"/>
</dbReference>
<dbReference type="PANTHER" id="PTHR10655">
    <property type="entry name" value="LYSOPHOSPHOLIPASE-RELATED"/>
    <property type="match status" value="1"/>
</dbReference>
<feature type="domain" description="Phospholipase/carboxylesterase/thioesterase" evidence="3">
    <location>
        <begin position="17"/>
        <end position="219"/>
    </location>
</feature>
<organism evidence="4 5">
    <name type="scientific">Cupriavidus malaysiensis</name>
    <dbReference type="NCBI Taxonomy" id="367825"/>
    <lineage>
        <taxon>Bacteria</taxon>
        <taxon>Pseudomonadati</taxon>
        <taxon>Pseudomonadota</taxon>
        <taxon>Betaproteobacteria</taxon>
        <taxon>Burkholderiales</taxon>
        <taxon>Burkholderiaceae</taxon>
        <taxon>Cupriavidus</taxon>
    </lineage>
</organism>
<dbReference type="Pfam" id="PF02230">
    <property type="entry name" value="Abhydrolase_2"/>
    <property type="match status" value="1"/>
</dbReference>
<accession>A0ABM7DML2</accession>
<evidence type="ECO:0000259" key="3">
    <source>
        <dbReference type="Pfam" id="PF02230"/>
    </source>
</evidence>
<keyword evidence="5" id="KW-1185">Reference proteome</keyword>
<name>A0ABM7DML2_9BURK</name>
<keyword evidence="2" id="KW-0378">Hydrolase</keyword>
<reference evidence="4 5" key="1">
    <citation type="submission" date="2016-10" db="EMBL/GenBank/DDBJ databases">
        <title>Complete genome sequences of three Cupriavidus strains isolated from various Malaysian environments.</title>
        <authorList>
            <person name="Abdullah A.A.-A."/>
            <person name="Shafie N.A.H."/>
            <person name="Lau N.S."/>
        </authorList>
    </citation>
    <scope>NUCLEOTIDE SEQUENCE [LARGE SCALE GENOMIC DNA]</scope>
    <source>
        <strain evidence="4 5">USMAA1020</strain>
    </source>
</reference>
<comment type="similarity">
    <text evidence="1">Belongs to the AB hydrolase superfamily. AB hydrolase 2 family.</text>
</comment>
<dbReference type="RefSeq" id="WP_071019583.1">
    <property type="nucleotide sequence ID" value="NZ_CP017755.1"/>
</dbReference>
<dbReference type="Gene3D" id="3.40.50.1820">
    <property type="entry name" value="alpha/beta hydrolase"/>
    <property type="match status" value="1"/>
</dbReference>
<evidence type="ECO:0000256" key="1">
    <source>
        <dbReference type="ARBA" id="ARBA00006499"/>
    </source>
</evidence>
<dbReference type="InterPro" id="IPR029058">
    <property type="entry name" value="AB_hydrolase_fold"/>
</dbReference>
<protein>
    <submittedName>
        <fullName evidence="4">Carboxylesterase</fullName>
    </submittedName>
</protein>
<dbReference type="InterPro" id="IPR003140">
    <property type="entry name" value="PLipase/COase/thioEstase"/>
</dbReference>
<evidence type="ECO:0000256" key="2">
    <source>
        <dbReference type="ARBA" id="ARBA00022801"/>
    </source>
</evidence>
<sequence>MNELLPAIELETAPAPAFTVIWLHGLGADGSDFVPVVPELGLPAAPGVRFVFPHAPAMPVTCNGGYVMPAWYDIYTLDNARRHADEDGIAASCEAVRALIARENARGVPCARIVLAGFSQGGAIAYTAGLTHPEPLAGIIALSTYLPAPALVDAGMRADNLATPIFAAHGSEDDIVAPALGEQARDALRERGCQVAWHTYPMPHSVCLEELRDIGAWLRARLAAAPAGEP</sequence>
<dbReference type="Proteomes" id="UP000177515">
    <property type="component" value="Chromosome 2"/>
</dbReference>
<evidence type="ECO:0000313" key="4">
    <source>
        <dbReference type="EMBL" id="AOZ09665.1"/>
    </source>
</evidence>
<proteinExistence type="inferred from homology"/>
<dbReference type="SUPFAM" id="SSF53474">
    <property type="entry name" value="alpha/beta-Hydrolases"/>
    <property type="match status" value="1"/>
</dbReference>
<dbReference type="InterPro" id="IPR050565">
    <property type="entry name" value="LYPA1-2/EST-like"/>
</dbReference>
<evidence type="ECO:0000313" key="5">
    <source>
        <dbReference type="Proteomes" id="UP000177515"/>
    </source>
</evidence>
<gene>
    <name evidence="4" type="ORF">BKK80_28535</name>
</gene>